<evidence type="ECO:0000256" key="1">
    <source>
        <dbReference type="ARBA" id="ARBA00022603"/>
    </source>
</evidence>
<evidence type="ECO:0000256" key="2">
    <source>
        <dbReference type="ARBA" id="ARBA00022679"/>
    </source>
</evidence>
<evidence type="ECO:0000313" key="6">
    <source>
        <dbReference type="EMBL" id="EKN63063.1"/>
    </source>
</evidence>
<evidence type="ECO:0000256" key="4">
    <source>
        <dbReference type="HAMAP-Rule" id="MF_02100"/>
    </source>
</evidence>
<proteinExistence type="inferred from homology"/>
<keyword evidence="3 4" id="KW-0949">S-adenosyl-L-methionine</keyword>
<dbReference type="HAMAP" id="MF_02100">
    <property type="entry name" value="Methyltr_YrrT"/>
    <property type="match status" value="1"/>
</dbReference>
<dbReference type="InterPro" id="IPR041698">
    <property type="entry name" value="Methyltransf_25"/>
</dbReference>
<dbReference type="Proteomes" id="UP000006315">
    <property type="component" value="Unassembled WGS sequence"/>
</dbReference>
<comment type="function">
    <text evidence="4">Could be a S-adenosyl-L-methionine-dependent methyltransferase.</text>
</comment>
<dbReference type="EMBL" id="AJLR01000148">
    <property type="protein sequence ID" value="EKN63063.1"/>
    <property type="molecule type" value="Genomic_DNA"/>
</dbReference>
<keyword evidence="1 4" id="KW-0489">Methyltransferase</keyword>
<dbReference type="GO" id="GO:0032259">
    <property type="term" value="P:methylation"/>
    <property type="evidence" value="ECO:0007669"/>
    <property type="project" value="UniProtKB-KW"/>
</dbReference>
<evidence type="ECO:0000259" key="5">
    <source>
        <dbReference type="Pfam" id="PF13649"/>
    </source>
</evidence>
<keyword evidence="2 4" id="KW-0808">Transferase</keyword>
<comment type="similarity">
    <text evidence="4">Belongs to the methyltransferase superfamily. YrrT family.</text>
</comment>
<dbReference type="STRING" id="1131731.BAZO_18843"/>
<evidence type="ECO:0000313" key="7">
    <source>
        <dbReference type="Proteomes" id="UP000006315"/>
    </source>
</evidence>
<evidence type="ECO:0000256" key="3">
    <source>
        <dbReference type="ARBA" id="ARBA00022691"/>
    </source>
</evidence>
<dbReference type="EC" id="2.1.1.-" evidence="4"/>
<dbReference type="PATRIC" id="fig|1131731.3.peg.3845"/>
<dbReference type="GO" id="GO:0008757">
    <property type="term" value="F:S-adenosylmethionine-dependent methyltransferase activity"/>
    <property type="evidence" value="ECO:0007669"/>
    <property type="project" value="UniProtKB-UniRule"/>
</dbReference>
<feature type="binding site" evidence="4">
    <location>
        <position position="74"/>
    </location>
    <ligand>
        <name>S-adenosyl-L-methionine</name>
        <dbReference type="ChEBI" id="CHEBI:59789"/>
    </ligand>
</feature>
<dbReference type="SUPFAM" id="SSF53335">
    <property type="entry name" value="S-adenosyl-L-methionine-dependent methyltransferases"/>
    <property type="match status" value="1"/>
</dbReference>
<gene>
    <name evidence="6" type="ORF">BAZO_18843</name>
</gene>
<dbReference type="Pfam" id="PF13649">
    <property type="entry name" value="Methyltransf_25"/>
    <property type="match status" value="1"/>
</dbReference>
<dbReference type="CDD" id="cd02440">
    <property type="entry name" value="AdoMet_MTases"/>
    <property type="match status" value="1"/>
</dbReference>
<feature type="binding site" evidence="4">
    <location>
        <position position="96"/>
    </location>
    <ligand>
        <name>S-adenosyl-L-methionine</name>
        <dbReference type="ChEBI" id="CHEBI:59789"/>
    </ligand>
</feature>
<sequence length="212" mass="24330">MGREFIELFDEWAESYDNTVVGHDEEYKEVFEGYDEILEEVASKVNGTVIEFGVGTGNLSKKLLEKGHNVIGIEPSKEMRAMAKQKVPTLSLLDGDFLNLPELNIKIDAIVSTWAFHHLTDEEKNVAIGKYSHLLEKGGKVVFADTVYENSDAKHAIIEDAEQKGYKNLVDDLNREYYTMQDVLREQFTEHGFYVTFKQLNKFVWLIEAEKQ</sequence>
<dbReference type="RefSeq" id="WP_003332979.1">
    <property type="nucleotide sequence ID" value="NZ_AJLR01000148.1"/>
</dbReference>
<feature type="binding site" evidence="4">
    <location>
        <position position="53"/>
    </location>
    <ligand>
        <name>S-adenosyl-L-methionine</name>
        <dbReference type="ChEBI" id="CHEBI:59789"/>
    </ligand>
</feature>
<keyword evidence="7" id="KW-1185">Reference proteome</keyword>
<name>K6D4U9_SCHAZ</name>
<dbReference type="AlphaFoldDB" id="K6D4U9"/>
<feature type="domain" description="Methyltransferase" evidence="5">
    <location>
        <begin position="49"/>
        <end position="139"/>
    </location>
</feature>
<dbReference type="PANTHER" id="PTHR43861:SF1">
    <property type="entry name" value="TRANS-ACONITATE 2-METHYLTRANSFERASE"/>
    <property type="match status" value="1"/>
</dbReference>
<dbReference type="InterPro" id="IPR023553">
    <property type="entry name" value="Uncharacterised_MeTfrase_YrrT"/>
</dbReference>
<reference evidence="6 7" key="1">
    <citation type="journal article" date="2012" name="Front. Microbiol.">
        <title>Redundancy and modularity in membrane-associated dissimilatory nitrate reduction in Bacillus.</title>
        <authorList>
            <person name="Heylen K."/>
            <person name="Keltjens J."/>
        </authorList>
    </citation>
    <scope>NUCLEOTIDE SEQUENCE [LARGE SCALE GENOMIC DNA]</scope>
    <source>
        <strain evidence="6 7">LMG 9581</strain>
    </source>
</reference>
<dbReference type="PANTHER" id="PTHR43861">
    <property type="entry name" value="TRANS-ACONITATE 2-METHYLTRANSFERASE-RELATED"/>
    <property type="match status" value="1"/>
</dbReference>
<dbReference type="Gene3D" id="3.40.50.150">
    <property type="entry name" value="Vaccinia Virus protein VP39"/>
    <property type="match status" value="1"/>
</dbReference>
<accession>K6D4U9</accession>
<comment type="caution">
    <text evidence="6">The sequence shown here is derived from an EMBL/GenBank/DDBJ whole genome shotgun (WGS) entry which is preliminary data.</text>
</comment>
<dbReference type="InterPro" id="IPR029063">
    <property type="entry name" value="SAM-dependent_MTases_sf"/>
</dbReference>
<protein>
    <recommendedName>
        <fullName evidence="4">Uncharacterized methyltransferase BAZO_18843</fullName>
        <ecNumber evidence="4">2.1.1.-</ecNumber>
    </recommendedName>
</protein>
<organism evidence="6 7">
    <name type="scientific">Schinkia azotoformans LMG 9581</name>
    <dbReference type="NCBI Taxonomy" id="1131731"/>
    <lineage>
        <taxon>Bacteria</taxon>
        <taxon>Bacillati</taxon>
        <taxon>Bacillota</taxon>
        <taxon>Bacilli</taxon>
        <taxon>Bacillales</taxon>
        <taxon>Bacillaceae</taxon>
        <taxon>Calidifontibacillus/Schinkia group</taxon>
        <taxon>Schinkia</taxon>
    </lineage>
</organism>